<dbReference type="GO" id="GO:0000009">
    <property type="term" value="F:alpha-1,6-mannosyltransferase activity"/>
    <property type="evidence" value="ECO:0007669"/>
    <property type="project" value="InterPro"/>
</dbReference>
<dbReference type="KEGG" id="fra:Francci3_2651"/>
<dbReference type="AlphaFoldDB" id="Q2J9M9"/>
<keyword evidence="7" id="KW-0256">Endoplasmic reticulum</keyword>
<feature type="transmembrane region" description="Helical" evidence="10">
    <location>
        <begin position="331"/>
        <end position="348"/>
    </location>
</feature>
<keyword evidence="5" id="KW-0808">Transferase</keyword>
<evidence type="ECO:0000256" key="7">
    <source>
        <dbReference type="ARBA" id="ARBA00022824"/>
    </source>
</evidence>
<evidence type="ECO:0000256" key="4">
    <source>
        <dbReference type="ARBA" id="ARBA00022676"/>
    </source>
</evidence>
<feature type="transmembrane region" description="Helical" evidence="10">
    <location>
        <begin position="306"/>
        <end position="324"/>
    </location>
</feature>
<evidence type="ECO:0000256" key="3">
    <source>
        <dbReference type="ARBA" id="ARBA00022502"/>
    </source>
</evidence>
<keyword evidence="8 10" id="KW-1133">Transmembrane helix</keyword>
<dbReference type="GO" id="GO:0004376">
    <property type="term" value="F:GPI mannosyltransferase activity"/>
    <property type="evidence" value="ECO:0007669"/>
    <property type="project" value="InterPro"/>
</dbReference>
<feature type="transmembrane region" description="Helical" evidence="10">
    <location>
        <begin position="104"/>
        <end position="129"/>
    </location>
</feature>
<proteinExistence type="predicted"/>
<feature type="transmembrane region" description="Helical" evidence="10">
    <location>
        <begin position="20"/>
        <end position="41"/>
    </location>
</feature>
<dbReference type="HOGENOM" id="CLU_595484_0_0_11"/>
<comment type="pathway">
    <text evidence="2">Glycolipid biosynthesis; glycosylphosphatidylinositol-anchor biosynthesis.</text>
</comment>
<evidence type="ECO:0008006" key="13">
    <source>
        <dbReference type="Google" id="ProtNLM"/>
    </source>
</evidence>
<dbReference type="STRING" id="106370.Francci3_2651"/>
<dbReference type="GO" id="GO:0016020">
    <property type="term" value="C:membrane"/>
    <property type="evidence" value="ECO:0007669"/>
    <property type="project" value="GOC"/>
</dbReference>
<keyword evidence="6 10" id="KW-0812">Transmembrane</keyword>
<feature type="transmembrane region" description="Helical" evidence="10">
    <location>
        <begin position="377"/>
        <end position="399"/>
    </location>
</feature>
<accession>Q2J9M9</accession>
<evidence type="ECO:0000256" key="9">
    <source>
        <dbReference type="ARBA" id="ARBA00023136"/>
    </source>
</evidence>
<keyword evidence="12" id="KW-1185">Reference proteome</keyword>
<feature type="transmembrane region" description="Helical" evidence="10">
    <location>
        <begin position="183"/>
        <end position="204"/>
    </location>
</feature>
<feature type="transmembrane region" description="Helical" evidence="10">
    <location>
        <begin position="354"/>
        <end position="370"/>
    </location>
</feature>
<evidence type="ECO:0000256" key="2">
    <source>
        <dbReference type="ARBA" id="ARBA00004687"/>
    </source>
</evidence>
<dbReference type="GO" id="GO:0006506">
    <property type="term" value="P:GPI anchor biosynthetic process"/>
    <property type="evidence" value="ECO:0007669"/>
    <property type="project" value="UniProtKB-KW"/>
</dbReference>
<dbReference type="PANTHER" id="PTHR12468">
    <property type="entry name" value="GPI MANNOSYLTRANSFERASE 2"/>
    <property type="match status" value="1"/>
</dbReference>
<evidence type="ECO:0000256" key="5">
    <source>
        <dbReference type="ARBA" id="ARBA00022679"/>
    </source>
</evidence>
<organism evidence="11 12">
    <name type="scientific">Frankia casuarinae (strain DSM 45818 / CECT 9043 / HFP020203 / CcI3)</name>
    <dbReference type="NCBI Taxonomy" id="106370"/>
    <lineage>
        <taxon>Bacteria</taxon>
        <taxon>Bacillati</taxon>
        <taxon>Actinomycetota</taxon>
        <taxon>Actinomycetes</taxon>
        <taxon>Frankiales</taxon>
        <taxon>Frankiaceae</taxon>
        <taxon>Frankia</taxon>
    </lineage>
</organism>
<feature type="transmembrane region" description="Helical" evidence="10">
    <location>
        <begin position="245"/>
        <end position="263"/>
    </location>
</feature>
<gene>
    <name evidence="11" type="ordered locus">Francci3_2651</name>
</gene>
<sequence>MGGRHAATRWEDRWQLREVVLAWLAARLAVGAALALTRYIADNARGQQGAQLSTTDLLGWDAGWYKTIAEVGYSGAGAESRRFFPLLPLLVRGLSKLPGADAHVGVVLLVVVNVCALVFALLLVGLARFEGFAPEATTRLIWLAALAPPAFVLVMGYAEALAGLLAVAVFLGARSGRWELAAVAGLLGGLCRPLGLILAVPVLLEAARGLPWPLVRRLGPGPGPGTPATTPTAGTLTARDGLRRLLAVLAPVAGAGIYLLWSAHSYGDGLAPFTLQRDAARHGSSSNPLAVLWDAARGAFSGELGTALHVPWLLLALVGLVVMARRLPVSYPVWSALVLAAVLTGSNLDSAERYVYGAFPFLLVAALVTARREIFTFTLAATTAAMTLYATLAFTLSYVP</sequence>
<dbReference type="PANTHER" id="PTHR12468:SF2">
    <property type="entry name" value="GPI MANNOSYLTRANSFERASE 2"/>
    <property type="match status" value="1"/>
</dbReference>
<name>Q2J9M9_FRACC</name>
<keyword evidence="3" id="KW-0337">GPI-anchor biosynthesis</keyword>
<evidence type="ECO:0000313" key="11">
    <source>
        <dbReference type="EMBL" id="ABD12013.1"/>
    </source>
</evidence>
<feature type="transmembrane region" description="Helical" evidence="10">
    <location>
        <begin position="141"/>
        <end position="171"/>
    </location>
</feature>
<keyword evidence="4" id="KW-0328">Glycosyltransferase</keyword>
<dbReference type="eggNOG" id="COG5542">
    <property type="taxonomic scope" value="Bacteria"/>
</dbReference>
<protein>
    <recommendedName>
        <fullName evidence="13">Integral membrane protein</fullName>
    </recommendedName>
</protein>
<evidence type="ECO:0000256" key="8">
    <source>
        <dbReference type="ARBA" id="ARBA00022989"/>
    </source>
</evidence>
<dbReference type="Proteomes" id="UP000001937">
    <property type="component" value="Chromosome"/>
</dbReference>
<dbReference type="GO" id="GO:0031501">
    <property type="term" value="C:mannosyltransferase complex"/>
    <property type="evidence" value="ECO:0007669"/>
    <property type="project" value="TreeGrafter"/>
</dbReference>
<evidence type="ECO:0000256" key="1">
    <source>
        <dbReference type="ARBA" id="ARBA00004477"/>
    </source>
</evidence>
<evidence type="ECO:0000313" key="12">
    <source>
        <dbReference type="Proteomes" id="UP000001937"/>
    </source>
</evidence>
<dbReference type="InterPro" id="IPR007315">
    <property type="entry name" value="PIG-V/Gpi18"/>
</dbReference>
<reference evidence="11 12" key="1">
    <citation type="journal article" date="2007" name="Genome Res.">
        <title>Genome characteristics of facultatively symbiotic Frankia sp. strains reflect host range and host plant biogeography.</title>
        <authorList>
            <person name="Normand P."/>
            <person name="Lapierre P."/>
            <person name="Tisa L.S."/>
            <person name="Gogarten J.P."/>
            <person name="Alloisio N."/>
            <person name="Bagnarol E."/>
            <person name="Bassi C.A."/>
            <person name="Berry A.M."/>
            <person name="Bickhart D.M."/>
            <person name="Choisne N."/>
            <person name="Couloux A."/>
            <person name="Cournoyer B."/>
            <person name="Cruveiller S."/>
            <person name="Daubin V."/>
            <person name="Demange N."/>
            <person name="Francino M.P."/>
            <person name="Goltsman E."/>
            <person name="Huang Y."/>
            <person name="Kopp O.R."/>
            <person name="Labarre L."/>
            <person name="Lapidus A."/>
            <person name="Lavire C."/>
            <person name="Marechal J."/>
            <person name="Martinez M."/>
            <person name="Mastronunzio J.E."/>
            <person name="Mullin B.C."/>
            <person name="Niemann J."/>
            <person name="Pujic P."/>
            <person name="Rawnsley T."/>
            <person name="Rouy Z."/>
            <person name="Schenowitz C."/>
            <person name="Sellstedt A."/>
            <person name="Tavares F."/>
            <person name="Tomkins J.P."/>
            <person name="Vallenet D."/>
            <person name="Valverde C."/>
            <person name="Wall L.G."/>
            <person name="Wang Y."/>
            <person name="Medigue C."/>
            <person name="Benson D.R."/>
        </authorList>
    </citation>
    <scope>NUCLEOTIDE SEQUENCE [LARGE SCALE GENOMIC DNA]</scope>
    <source>
        <strain evidence="12">DSM 45818 / CECT 9043 / CcI3</strain>
    </source>
</reference>
<evidence type="ECO:0000256" key="10">
    <source>
        <dbReference type="SAM" id="Phobius"/>
    </source>
</evidence>
<dbReference type="EMBL" id="CP000249">
    <property type="protein sequence ID" value="ABD12013.1"/>
    <property type="molecule type" value="Genomic_DNA"/>
</dbReference>
<comment type="subcellular location">
    <subcellularLocation>
        <location evidence="1">Endoplasmic reticulum membrane</location>
        <topology evidence="1">Multi-pass membrane protein</topology>
    </subcellularLocation>
</comment>
<keyword evidence="9 10" id="KW-0472">Membrane</keyword>
<evidence type="ECO:0000256" key="6">
    <source>
        <dbReference type="ARBA" id="ARBA00022692"/>
    </source>
</evidence>